<keyword evidence="2" id="KW-0472">Membrane</keyword>
<protein>
    <submittedName>
        <fullName evidence="3">Uncharacterized protein</fullName>
    </submittedName>
</protein>
<dbReference type="Gene3D" id="2.60.120.260">
    <property type="entry name" value="Galactose-binding domain-like"/>
    <property type="match status" value="2"/>
</dbReference>
<keyword evidence="2" id="KW-1133">Transmembrane helix</keyword>
<sequence>MSGSLILLDDSAFHPGFSTSAVWTVDTGRPDIQRWYQHSSIYAKYSNPSNSTYGSFSVTFEGISIAFTGNTPPSTNRQNFSVFIDEAYAYVASYPSHAEYMQWFMSPTLEEGNHTITLTGMDETDVDYAIVGVGNQTTVIGKDILVDSPSDSIVWVGDWQTNTSTLLTDITEPYIVHRPLGNSTKDSTTVGDSFSFQFTGTNVSVFGIQRNSIVGAISADFRVDGGKTTTFSTISARSGNDLANTVFYSSPILDSGVHTLVMNITAVTGDQSLKLDYITYSDQGSNNYGSSSPSSSSASASGSSLPSSSSTSDSTLKATGSKRIVGGVVGGGIVLLLTITGVLFWWRRKRQLSHQANLMSSSQPFTYNPDQSVLHQAVPALSKTKQKLKTWRQIGGISDEGATSTASSSQVSPSSPTLSRPRSASENQAEIRRRLDEISSLMAQIEQPSIEITHIQELQNRIETLTEENTRLMGVPPPAYGD</sequence>
<feature type="compositionally biased region" description="Low complexity" evidence="1">
    <location>
        <begin position="402"/>
        <end position="425"/>
    </location>
</feature>
<feature type="region of interest" description="Disordered" evidence="1">
    <location>
        <begin position="288"/>
        <end position="316"/>
    </location>
</feature>
<dbReference type="AlphaFoldDB" id="A0A284RTE0"/>
<gene>
    <name evidence="3" type="ORF">ARMOST_15443</name>
</gene>
<evidence type="ECO:0000256" key="2">
    <source>
        <dbReference type="SAM" id="Phobius"/>
    </source>
</evidence>
<evidence type="ECO:0000256" key="1">
    <source>
        <dbReference type="SAM" id="MobiDB-lite"/>
    </source>
</evidence>
<organism evidence="3 4">
    <name type="scientific">Armillaria ostoyae</name>
    <name type="common">Armillaria root rot fungus</name>
    <dbReference type="NCBI Taxonomy" id="47428"/>
    <lineage>
        <taxon>Eukaryota</taxon>
        <taxon>Fungi</taxon>
        <taxon>Dikarya</taxon>
        <taxon>Basidiomycota</taxon>
        <taxon>Agaricomycotina</taxon>
        <taxon>Agaricomycetes</taxon>
        <taxon>Agaricomycetidae</taxon>
        <taxon>Agaricales</taxon>
        <taxon>Marasmiineae</taxon>
        <taxon>Physalacriaceae</taxon>
        <taxon>Armillaria</taxon>
    </lineage>
</organism>
<feature type="region of interest" description="Disordered" evidence="1">
    <location>
        <begin position="398"/>
        <end position="429"/>
    </location>
</feature>
<keyword evidence="2" id="KW-0812">Transmembrane</keyword>
<keyword evidence="4" id="KW-1185">Reference proteome</keyword>
<feature type="transmembrane region" description="Helical" evidence="2">
    <location>
        <begin position="324"/>
        <end position="346"/>
    </location>
</feature>
<dbReference type="Proteomes" id="UP000219338">
    <property type="component" value="Unassembled WGS sequence"/>
</dbReference>
<name>A0A284RTE0_ARMOS</name>
<accession>A0A284RTE0</accession>
<reference evidence="4" key="1">
    <citation type="journal article" date="2017" name="Nat. Ecol. Evol.">
        <title>Genome expansion and lineage-specific genetic innovations in the forest pathogenic fungi Armillaria.</title>
        <authorList>
            <person name="Sipos G."/>
            <person name="Prasanna A.N."/>
            <person name="Walter M.C."/>
            <person name="O'Connor E."/>
            <person name="Balint B."/>
            <person name="Krizsan K."/>
            <person name="Kiss B."/>
            <person name="Hess J."/>
            <person name="Varga T."/>
            <person name="Slot J."/>
            <person name="Riley R."/>
            <person name="Boka B."/>
            <person name="Rigling D."/>
            <person name="Barry K."/>
            <person name="Lee J."/>
            <person name="Mihaltcheva S."/>
            <person name="LaButti K."/>
            <person name="Lipzen A."/>
            <person name="Waldron R."/>
            <person name="Moloney N.M."/>
            <person name="Sperisen C."/>
            <person name="Kredics L."/>
            <person name="Vagvoelgyi C."/>
            <person name="Patrignani A."/>
            <person name="Fitzpatrick D."/>
            <person name="Nagy I."/>
            <person name="Doyle S."/>
            <person name="Anderson J.B."/>
            <person name="Grigoriev I.V."/>
            <person name="Gueldener U."/>
            <person name="Muensterkoetter M."/>
            <person name="Nagy L.G."/>
        </authorList>
    </citation>
    <scope>NUCLEOTIDE SEQUENCE [LARGE SCALE GENOMIC DNA]</scope>
    <source>
        <strain evidence="4">C18/9</strain>
    </source>
</reference>
<evidence type="ECO:0000313" key="4">
    <source>
        <dbReference type="Proteomes" id="UP000219338"/>
    </source>
</evidence>
<dbReference type="OrthoDB" id="2756615at2759"/>
<dbReference type="EMBL" id="FUEG01000016">
    <property type="protein sequence ID" value="SJL12026.1"/>
    <property type="molecule type" value="Genomic_DNA"/>
</dbReference>
<dbReference type="OMA" id="DIQRWYQ"/>
<feature type="compositionally biased region" description="Low complexity" evidence="1">
    <location>
        <begin position="289"/>
        <end position="316"/>
    </location>
</feature>
<evidence type="ECO:0000313" key="3">
    <source>
        <dbReference type="EMBL" id="SJL12026.1"/>
    </source>
</evidence>
<proteinExistence type="predicted"/>
<dbReference type="STRING" id="47428.A0A284RTE0"/>